<accession>A0AAE1QM14</accession>
<dbReference type="AlphaFoldDB" id="A0AAE1QM14"/>
<name>A0AAE1QM14_9EUCA</name>
<reference evidence="2" key="1">
    <citation type="submission" date="2023-11" db="EMBL/GenBank/DDBJ databases">
        <title>Genome assemblies of two species of porcelain crab, Petrolisthes cinctipes and Petrolisthes manimaculis (Anomura: Porcellanidae).</title>
        <authorList>
            <person name="Angst P."/>
        </authorList>
    </citation>
    <scope>NUCLEOTIDE SEQUENCE</scope>
    <source>
        <strain evidence="2">PB745_02</strain>
        <tissue evidence="2">Gill</tissue>
    </source>
</reference>
<proteinExistence type="predicted"/>
<evidence type="ECO:0000256" key="1">
    <source>
        <dbReference type="SAM" id="Phobius"/>
    </source>
</evidence>
<sequence length="84" mass="9407">MASLSSRVGWRHVLAESPFSGPPQKTYYDPPASMARFVCGEALYSTLLYSTLLYSTLLYSTLLYSTLLYSTLLYSTLLYSTLLS</sequence>
<dbReference type="EMBL" id="JAWZYT010000137">
    <property type="protein sequence ID" value="KAK4327627.1"/>
    <property type="molecule type" value="Genomic_DNA"/>
</dbReference>
<dbReference type="Proteomes" id="UP001292094">
    <property type="component" value="Unassembled WGS sequence"/>
</dbReference>
<feature type="transmembrane region" description="Helical" evidence="1">
    <location>
        <begin position="57"/>
        <end position="79"/>
    </location>
</feature>
<gene>
    <name evidence="2" type="ORF">Pmani_001910</name>
</gene>
<keyword evidence="3" id="KW-1185">Reference proteome</keyword>
<keyword evidence="1" id="KW-0812">Transmembrane</keyword>
<comment type="caution">
    <text evidence="2">The sequence shown here is derived from an EMBL/GenBank/DDBJ whole genome shotgun (WGS) entry which is preliminary data.</text>
</comment>
<evidence type="ECO:0000313" key="3">
    <source>
        <dbReference type="Proteomes" id="UP001292094"/>
    </source>
</evidence>
<evidence type="ECO:0000313" key="2">
    <source>
        <dbReference type="EMBL" id="KAK4327627.1"/>
    </source>
</evidence>
<protein>
    <submittedName>
        <fullName evidence="2">Uncharacterized protein</fullName>
    </submittedName>
</protein>
<organism evidence="2 3">
    <name type="scientific">Petrolisthes manimaculis</name>
    <dbReference type="NCBI Taxonomy" id="1843537"/>
    <lineage>
        <taxon>Eukaryota</taxon>
        <taxon>Metazoa</taxon>
        <taxon>Ecdysozoa</taxon>
        <taxon>Arthropoda</taxon>
        <taxon>Crustacea</taxon>
        <taxon>Multicrustacea</taxon>
        <taxon>Malacostraca</taxon>
        <taxon>Eumalacostraca</taxon>
        <taxon>Eucarida</taxon>
        <taxon>Decapoda</taxon>
        <taxon>Pleocyemata</taxon>
        <taxon>Anomura</taxon>
        <taxon>Galatheoidea</taxon>
        <taxon>Porcellanidae</taxon>
        <taxon>Petrolisthes</taxon>
    </lineage>
</organism>
<keyword evidence="1" id="KW-1133">Transmembrane helix</keyword>
<keyword evidence="1" id="KW-0472">Membrane</keyword>